<comment type="caution">
    <text evidence="1">The sequence shown here is derived from an EMBL/GenBank/DDBJ whole genome shotgun (WGS) entry which is preliminary data.</text>
</comment>
<dbReference type="AlphaFoldDB" id="A0A426XQE5"/>
<gene>
    <name evidence="1" type="ORF">B296_00039649</name>
</gene>
<sequence>MLGRDSDGGEGGHVAASFRNPIRLKDGLGTANSCRRADPSPLLTENYSHPTTTVQLRKAAPPVLPPSSTCPLSSPRPVVEFAIGFGYSADAETRFRWWRCVACMRGNQLHGRPGGKEVHAHCCGYEKKEKLIQSHYPSKEKRLLDEVAGMRTARYRAVPPKIDRRRSISAIGGRLREKSTVDG</sequence>
<name>A0A426XQE5_ENSVE</name>
<evidence type="ECO:0000313" key="2">
    <source>
        <dbReference type="Proteomes" id="UP000287651"/>
    </source>
</evidence>
<accession>A0A426XQE5</accession>
<reference evidence="1 2" key="1">
    <citation type="journal article" date="2014" name="Agronomy (Basel)">
        <title>A Draft Genome Sequence for Ensete ventricosum, the Drought-Tolerant Tree Against Hunger.</title>
        <authorList>
            <person name="Harrison J."/>
            <person name="Moore K.A."/>
            <person name="Paszkiewicz K."/>
            <person name="Jones T."/>
            <person name="Grant M."/>
            <person name="Ambacheew D."/>
            <person name="Muzemil S."/>
            <person name="Studholme D.J."/>
        </authorList>
    </citation>
    <scope>NUCLEOTIDE SEQUENCE [LARGE SCALE GENOMIC DNA]</scope>
</reference>
<evidence type="ECO:0000313" key="1">
    <source>
        <dbReference type="EMBL" id="RRT41753.1"/>
    </source>
</evidence>
<proteinExistence type="predicted"/>
<dbReference type="Proteomes" id="UP000287651">
    <property type="component" value="Unassembled WGS sequence"/>
</dbReference>
<dbReference type="EMBL" id="AMZH03018323">
    <property type="protein sequence ID" value="RRT41753.1"/>
    <property type="molecule type" value="Genomic_DNA"/>
</dbReference>
<organism evidence="1 2">
    <name type="scientific">Ensete ventricosum</name>
    <name type="common">Abyssinian banana</name>
    <name type="synonym">Musa ensete</name>
    <dbReference type="NCBI Taxonomy" id="4639"/>
    <lineage>
        <taxon>Eukaryota</taxon>
        <taxon>Viridiplantae</taxon>
        <taxon>Streptophyta</taxon>
        <taxon>Embryophyta</taxon>
        <taxon>Tracheophyta</taxon>
        <taxon>Spermatophyta</taxon>
        <taxon>Magnoliopsida</taxon>
        <taxon>Liliopsida</taxon>
        <taxon>Zingiberales</taxon>
        <taxon>Musaceae</taxon>
        <taxon>Ensete</taxon>
    </lineage>
</organism>
<protein>
    <submittedName>
        <fullName evidence="1">Uncharacterized protein</fullName>
    </submittedName>
</protein>